<keyword evidence="3" id="KW-1185">Reference proteome</keyword>
<dbReference type="EMBL" id="SHLC01000001">
    <property type="protein sequence ID" value="RZU66631.1"/>
    <property type="molecule type" value="Genomic_DNA"/>
</dbReference>
<proteinExistence type="predicted"/>
<dbReference type="Gene3D" id="3.40.50.1110">
    <property type="entry name" value="SGNH hydrolase"/>
    <property type="match status" value="1"/>
</dbReference>
<gene>
    <name evidence="2" type="ORF">EV379_2994</name>
</gene>
<feature type="domain" description="SGNH hydrolase-type esterase" evidence="1">
    <location>
        <begin position="7"/>
        <end position="185"/>
    </location>
</feature>
<accession>A0A4Q8AQY1</accession>
<protein>
    <submittedName>
        <fullName evidence="2">Lysophospholipase L1-like esterase</fullName>
    </submittedName>
</protein>
<name>A0A4Q8AQY1_9MICO</name>
<dbReference type="SUPFAM" id="SSF52266">
    <property type="entry name" value="SGNH hydrolase"/>
    <property type="match status" value="1"/>
</dbReference>
<dbReference type="Proteomes" id="UP000291483">
    <property type="component" value="Unassembled WGS sequence"/>
</dbReference>
<evidence type="ECO:0000259" key="1">
    <source>
        <dbReference type="Pfam" id="PF13472"/>
    </source>
</evidence>
<dbReference type="CDD" id="cd01832">
    <property type="entry name" value="SGNH_hydrolase_like_1"/>
    <property type="match status" value="1"/>
</dbReference>
<sequence length="259" mass="27540">MFTSYAAIGDSFTEGMGDELPDGSVRGWADFVAIGLSRAAVAAGGEPIGYANLAIRGRKLAPLIEEQLAPAIAMKPALLSLNGGGNDIMRPKILIDDVADKLVAAAQTATDAGIHVLLLSGGNPAKNMPLGSLMQRRGDELAEAVRARGPHAGVTFVDNWADEELTDIRYWSADKIHLNAIGHARVAGNVLRGLGITVPEQWGIDEDAVARASRRNTLGYYREYVVPWIGRRLTGRSSGDGRAPKRATLLPVTIEDHAA</sequence>
<organism evidence="2 3">
    <name type="scientific">Microterricola gilva</name>
    <dbReference type="NCBI Taxonomy" id="393267"/>
    <lineage>
        <taxon>Bacteria</taxon>
        <taxon>Bacillati</taxon>
        <taxon>Actinomycetota</taxon>
        <taxon>Actinomycetes</taxon>
        <taxon>Micrococcales</taxon>
        <taxon>Microbacteriaceae</taxon>
        <taxon>Microterricola</taxon>
    </lineage>
</organism>
<dbReference type="PANTHER" id="PTHR43784:SF2">
    <property type="entry name" value="GDSL-LIKE LIPASE_ACYLHYDROLASE, PUTATIVE (AFU_ORTHOLOGUE AFUA_2G00820)-RELATED"/>
    <property type="match status" value="1"/>
</dbReference>
<evidence type="ECO:0000313" key="2">
    <source>
        <dbReference type="EMBL" id="RZU66631.1"/>
    </source>
</evidence>
<evidence type="ECO:0000313" key="3">
    <source>
        <dbReference type="Proteomes" id="UP000291483"/>
    </source>
</evidence>
<dbReference type="RefSeq" id="WP_130506801.1">
    <property type="nucleotide sequence ID" value="NZ_SHLC01000001.1"/>
</dbReference>
<dbReference type="InterPro" id="IPR053140">
    <property type="entry name" value="GDSL_Rv0518-like"/>
</dbReference>
<dbReference type="PANTHER" id="PTHR43784">
    <property type="entry name" value="GDSL-LIKE LIPASE/ACYLHYDROLASE, PUTATIVE (AFU_ORTHOLOGUE AFUA_2G00820)-RELATED"/>
    <property type="match status" value="1"/>
</dbReference>
<reference evidence="2 3" key="1">
    <citation type="submission" date="2019-02" db="EMBL/GenBank/DDBJ databases">
        <title>Sequencing the genomes of 1000 actinobacteria strains.</title>
        <authorList>
            <person name="Klenk H.-P."/>
        </authorList>
    </citation>
    <scope>NUCLEOTIDE SEQUENCE [LARGE SCALE GENOMIC DNA]</scope>
    <source>
        <strain evidence="2 3">DSM 18319</strain>
    </source>
</reference>
<comment type="caution">
    <text evidence="2">The sequence shown here is derived from an EMBL/GenBank/DDBJ whole genome shotgun (WGS) entry which is preliminary data.</text>
</comment>
<dbReference type="Pfam" id="PF13472">
    <property type="entry name" value="Lipase_GDSL_2"/>
    <property type="match status" value="1"/>
</dbReference>
<dbReference type="InterPro" id="IPR036514">
    <property type="entry name" value="SGNH_hydro_sf"/>
</dbReference>
<dbReference type="InterPro" id="IPR013830">
    <property type="entry name" value="SGNH_hydro"/>
</dbReference>
<dbReference type="AlphaFoldDB" id="A0A4Q8AQY1"/>
<dbReference type="OrthoDB" id="3465773at2"/>